<dbReference type="GO" id="GO:0005634">
    <property type="term" value="C:nucleus"/>
    <property type="evidence" value="ECO:0007669"/>
    <property type="project" value="UniProtKB-SubCell"/>
</dbReference>
<keyword evidence="5" id="KW-0804">Transcription</keyword>
<feature type="compositionally biased region" description="Polar residues" evidence="7">
    <location>
        <begin position="668"/>
        <end position="683"/>
    </location>
</feature>
<dbReference type="AlphaFoldDB" id="A0A1L9T2Y4"/>
<dbReference type="PANTHER" id="PTHR47338:SF23">
    <property type="entry name" value="ZN(II)2CYS6 TRANSCRIPTION FACTOR (EUROFUNG)"/>
    <property type="match status" value="1"/>
</dbReference>
<feature type="compositionally biased region" description="Polar residues" evidence="7">
    <location>
        <begin position="402"/>
        <end position="416"/>
    </location>
</feature>
<keyword evidence="2" id="KW-0479">Metal-binding</keyword>
<dbReference type="CDD" id="cd12148">
    <property type="entry name" value="fungal_TF_MHR"/>
    <property type="match status" value="1"/>
</dbReference>
<feature type="region of interest" description="Disordered" evidence="7">
    <location>
        <begin position="124"/>
        <end position="154"/>
    </location>
</feature>
<evidence type="ECO:0000313" key="10">
    <source>
        <dbReference type="Proteomes" id="UP000184356"/>
    </source>
</evidence>
<dbReference type="Gene3D" id="4.10.240.10">
    <property type="entry name" value="Zn(2)-C6 fungal-type DNA-binding domain"/>
    <property type="match status" value="1"/>
</dbReference>
<comment type="subcellular location">
    <subcellularLocation>
        <location evidence="1">Nucleus</location>
    </subcellularLocation>
</comment>
<dbReference type="GO" id="GO:0006351">
    <property type="term" value="P:DNA-templated transcription"/>
    <property type="evidence" value="ECO:0007669"/>
    <property type="project" value="InterPro"/>
</dbReference>
<feature type="compositionally biased region" description="Polar residues" evidence="7">
    <location>
        <begin position="126"/>
        <end position="137"/>
    </location>
</feature>
<name>A0A1L9T2Y4_9EURO</name>
<feature type="domain" description="Zn(2)-C6 fungal-type" evidence="8">
    <location>
        <begin position="12"/>
        <end position="42"/>
    </location>
</feature>
<dbReference type="SMART" id="SM00906">
    <property type="entry name" value="Fungal_trans"/>
    <property type="match status" value="1"/>
</dbReference>
<keyword evidence="10" id="KW-1185">Reference proteome</keyword>
<dbReference type="STRING" id="1036612.A0A1L9T2Y4"/>
<evidence type="ECO:0000256" key="7">
    <source>
        <dbReference type="SAM" id="MobiDB-lite"/>
    </source>
</evidence>
<keyword evidence="3" id="KW-0805">Transcription regulation</keyword>
<dbReference type="GeneID" id="63764175"/>
<dbReference type="Pfam" id="PF00172">
    <property type="entry name" value="Zn_clus"/>
    <property type="match status" value="1"/>
</dbReference>
<protein>
    <recommendedName>
        <fullName evidence="8">Zn(2)-C6 fungal-type domain-containing protein</fullName>
    </recommendedName>
</protein>
<feature type="region of interest" description="Disordered" evidence="7">
    <location>
        <begin position="668"/>
        <end position="691"/>
    </location>
</feature>
<evidence type="ECO:0000313" key="9">
    <source>
        <dbReference type="EMBL" id="OJJ53786.1"/>
    </source>
</evidence>
<dbReference type="Pfam" id="PF04082">
    <property type="entry name" value="Fungal_trans"/>
    <property type="match status" value="1"/>
</dbReference>
<dbReference type="RefSeq" id="XP_040697592.1">
    <property type="nucleotide sequence ID" value="XM_040848102.1"/>
</dbReference>
<dbReference type="GO" id="GO:0008270">
    <property type="term" value="F:zinc ion binding"/>
    <property type="evidence" value="ECO:0007669"/>
    <property type="project" value="InterPro"/>
</dbReference>
<evidence type="ECO:0000256" key="6">
    <source>
        <dbReference type="ARBA" id="ARBA00023242"/>
    </source>
</evidence>
<dbReference type="PANTHER" id="PTHR47338">
    <property type="entry name" value="ZN(II)2CYS6 TRANSCRIPTION FACTOR (EUROFUNG)-RELATED"/>
    <property type="match status" value="1"/>
</dbReference>
<dbReference type="PROSITE" id="PS00463">
    <property type="entry name" value="ZN2_CY6_FUNGAL_1"/>
    <property type="match status" value="1"/>
</dbReference>
<dbReference type="InterPro" id="IPR001138">
    <property type="entry name" value="Zn2Cys6_DnaBD"/>
</dbReference>
<evidence type="ECO:0000259" key="8">
    <source>
        <dbReference type="PROSITE" id="PS50048"/>
    </source>
</evidence>
<dbReference type="VEuPathDB" id="FungiDB:ASPSYDRAFT_50539"/>
<reference evidence="10" key="1">
    <citation type="journal article" date="2017" name="Genome Biol.">
        <title>Comparative genomics reveals high biological diversity and specific adaptations in the industrially and medically important fungal genus Aspergillus.</title>
        <authorList>
            <person name="de Vries R.P."/>
            <person name="Riley R."/>
            <person name="Wiebenga A."/>
            <person name="Aguilar-Osorio G."/>
            <person name="Amillis S."/>
            <person name="Uchima C.A."/>
            <person name="Anderluh G."/>
            <person name="Asadollahi M."/>
            <person name="Askin M."/>
            <person name="Barry K."/>
            <person name="Battaglia E."/>
            <person name="Bayram O."/>
            <person name="Benocci T."/>
            <person name="Braus-Stromeyer S.A."/>
            <person name="Caldana C."/>
            <person name="Canovas D."/>
            <person name="Cerqueira G.C."/>
            <person name="Chen F."/>
            <person name="Chen W."/>
            <person name="Choi C."/>
            <person name="Clum A."/>
            <person name="Dos Santos R.A."/>
            <person name="Damasio A.R."/>
            <person name="Diallinas G."/>
            <person name="Emri T."/>
            <person name="Fekete E."/>
            <person name="Flipphi M."/>
            <person name="Freyberg S."/>
            <person name="Gallo A."/>
            <person name="Gournas C."/>
            <person name="Habgood R."/>
            <person name="Hainaut M."/>
            <person name="Harispe M.L."/>
            <person name="Henrissat B."/>
            <person name="Hilden K.S."/>
            <person name="Hope R."/>
            <person name="Hossain A."/>
            <person name="Karabika E."/>
            <person name="Karaffa L."/>
            <person name="Karanyi Z."/>
            <person name="Krasevec N."/>
            <person name="Kuo A."/>
            <person name="Kusch H."/>
            <person name="LaButti K."/>
            <person name="Lagendijk E.L."/>
            <person name="Lapidus A."/>
            <person name="Levasseur A."/>
            <person name="Lindquist E."/>
            <person name="Lipzen A."/>
            <person name="Logrieco A.F."/>
            <person name="MacCabe A."/>
            <person name="Maekelae M.R."/>
            <person name="Malavazi I."/>
            <person name="Melin P."/>
            <person name="Meyer V."/>
            <person name="Mielnichuk N."/>
            <person name="Miskei M."/>
            <person name="Molnar A.P."/>
            <person name="Mule G."/>
            <person name="Ngan C.Y."/>
            <person name="Orejas M."/>
            <person name="Orosz E."/>
            <person name="Ouedraogo J.P."/>
            <person name="Overkamp K.M."/>
            <person name="Park H.-S."/>
            <person name="Perrone G."/>
            <person name="Piumi F."/>
            <person name="Punt P.J."/>
            <person name="Ram A.F."/>
            <person name="Ramon A."/>
            <person name="Rauscher S."/>
            <person name="Record E."/>
            <person name="Riano-Pachon D.M."/>
            <person name="Robert V."/>
            <person name="Roehrig J."/>
            <person name="Ruller R."/>
            <person name="Salamov A."/>
            <person name="Salih N.S."/>
            <person name="Samson R.A."/>
            <person name="Sandor E."/>
            <person name="Sanguinetti M."/>
            <person name="Schuetze T."/>
            <person name="Sepcic K."/>
            <person name="Shelest E."/>
            <person name="Sherlock G."/>
            <person name="Sophianopoulou V."/>
            <person name="Squina F.M."/>
            <person name="Sun H."/>
            <person name="Susca A."/>
            <person name="Todd R.B."/>
            <person name="Tsang A."/>
            <person name="Unkles S.E."/>
            <person name="van de Wiele N."/>
            <person name="van Rossen-Uffink D."/>
            <person name="Oliveira J.V."/>
            <person name="Vesth T.C."/>
            <person name="Visser J."/>
            <person name="Yu J.-H."/>
            <person name="Zhou M."/>
            <person name="Andersen M.R."/>
            <person name="Archer D.B."/>
            <person name="Baker S.E."/>
            <person name="Benoit I."/>
            <person name="Brakhage A.A."/>
            <person name="Braus G.H."/>
            <person name="Fischer R."/>
            <person name="Frisvad J.C."/>
            <person name="Goldman G.H."/>
            <person name="Houbraken J."/>
            <person name="Oakley B."/>
            <person name="Pocsi I."/>
            <person name="Scazzocchio C."/>
            <person name="Seiboth B."/>
            <person name="vanKuyk P.A."/>
            <person name="Wortman J."/>
            <person name="Dyer P.S."/>
            <person name="Grigoriev I.V."/>
        </authorList>
    </citation>
    <scope>NUCLEOTIDE SEQUENCE [LARGE SCALE GENOMIC DNA]</scope>
    <source>
        <strain evidence="10">CBS 593.65</strain>
    </source>
</reference>
<sequence length="773" mass="86812">MEPEPLTDDRPACGACRKRKLRCSRELPQCSHCRRIGTDCHYTDDREKPGLKAGAVEALRRRVDALENAVFQQGKTDATCPPGQDPKALASAFCEGLELLLGQTQHNQRPKRPLPETSPIFEAASIQGTHRSDTTGSPRPLSPTRHKRKRRNARALIEPDDLAELTSTLPSAEVLEAVVDLYFALVQPWVQVLHERRFHQRLKDPDERENLEVVLHAMVFALLKHVNPSLLKGVHDVESVCERSRKIVLLTAMDDLHVENLQALTILCFEEIGSGRLSRAWSIVGSLTRTVEYLQLSVESDSHDNGPVLQPRPCLPPARDWVEEEERRRVFWTIFILDRFCSVTTGWNTSLTSNDVRRRLPADGGLWHNEESVITPFFGIWDKSAGRIGNLIAFRPTDYNDTESSPTGLPQAQASSRLPAPPDAKVDMSTVGAFAYRIEATESLSRVTTFFLQQRVNYRDRQEMGSWLMRFKELDLRLVSWKMFLPQKWKDSNISRQPTMVNMDPNLTLAHVTHNTSMILLHQRIAYPPAEWLEVVKLPSLSSAETCEAAASEMANIAKRFLDNSPAQCLMDNPFAFCVFVSARVLLVHWRYYKTELPPDFWTLTGFLDAMSTRWSGHHRPTGVTTGNMATKYCAQLKQTYIQCQNDTTFKLDVLGYSNEIEWNGRSVTGQTPALPSNHQAMTGPSEGPDMSAQGEFAAFKQPYMVSTANLAPGQGPAPMLLGTASEGMSYNTGSPDELTAVTSILLDQQYSEMDRIISLNNADFASDMAYIH</sequence>
<keyword evidence="4" id="KW-0238">DNA-binding</keyword>
<evidence type="ECO:0000256" key="4">
    <source>
        <dbReference type="ARBA" id="ARBA00023125"/>
    </source>
</evidence>
<dbReference type="PROSITE" id="PS50048">
    <property type="entry name" value="ZN2_CY6_FUNGAL_2"/>
    <property type="match status" value="1"/>
</dbReference>
<dbReference type="GO" id="GO:0003677">
    <property type="term" value="F:DNA binding"/>
    <property type="evidence" value="ECO:0007669"/>
    <property type="project" value="UniProtKB-KW"/>
</dbReference>
<dbReference type="EMBL" id="KV878596">
    <property type="protein sequence ID" value="OJJ53786.1"/>
    <property type="molecule type" value="Genomic_DNA"/>
</dbReference>
<feature type="compositionally biased region" description="Basic residues" evidence="7">
    <location>
        <begin position="144"/>
        <end position="153"/>
    </location>
</feature>
<dbReference type="OrthoDB" id="4456959at2759"/>
<dbReference type="SMART" id="SM00066">
    <property type="entry name" value="GAL4"/>
    <property type="match status" value="1"/>
</dbReference>
<dbReference type="InterPro" id="IPR007219">
    <property type="entry name" value="XnlR_reg_dom"/>
</dbReference>
<proteinExistence type="predicted"/>
<dbReference type="InterPro" id="IPR050815">
    <property type="entry name" value="TF_fung"/>
</dbReference>
<evidence type="ECO:0000256" key="2">
    <source>
        <dbReference type="ARBA" id="ARBA00022723"/>
    </source>
</evidence>
<evidence type="ECO:0000256" key="1">
    <source>
        <dbReference type="ARBA" id="ARBA00004123"/>
    </source>
</evidence>
<evidence type="ECO:0000256" key="3">
    <source>
        <dbReference type="ARBA" id="ARBA00023015"/>
    </source>
</evidence>
<dbReference type="SUPFAM" id="SSF57701">
    <property type="entry name" value="Zn2/Cys6 DNA-binding domain"/>
    <property type="match status" value="1"/>
</dbReference>
<evidence type="ECO:0000256" key="5">
    <source>
        <dbReference type="ARBA" id="ARBA00023163"/>
    </source>
</evidence>
<keyword evidence="6" id="KW-0539">Nucleus</keyword>
<organism evidence="9 10">
    <name type="scientific">Aspergillus sydowii CBS 593.65</name>
    <dbReference type="NCBI Taxonomy" id="1036612"/>
    <lineage>
        <taxon>Eukaryota</taxon>
        <taxon>Fungi</taxon>
        <taxon>Dikarya</taxon>
        <taxon>Ascomycota</taxon>
        <taxon>Pezizomycotina</taxon>
        <taxon>Eurotiomycetes</taxon>
        <taxon>Eurotiomycetidae</taxon>
        <taxon>Eurotiales</taxon>
        <taxon>Aspergillaceae</taxon>
        <taxon>Aspergillus</taxon>
        <taxon>Aspergillus subgen. Nidulantes</taxon>
    </lineage>
</organism>
<feature type="region of interest" description="Disordered" evidence="7">
    <location>
        <begin position="401"/>
        <end position="422"/>
    </location>
</feature>
<accession>A0A1L9T2Y4</accession>
<dbReference type="Proteomes" id="UP000184356">
    <property type="component" value="Unassembled WGS sequence"/>
</dbReference>
<gene>
    <name evidence="9" type="ORF">ASPSYDRAFT_50539</name>
</gene>
<dbReference type="GO" id="GO:0000981">
    <property type="term" value="F:DNA-binding transcription factor activity, RNA polymerase II-specific"/>
    <property type="evidence" value="ECO:0007669"/>
    <property type="project" value="InterPro"/>
</dbReference>
<dbReference type="InterPro" id="IPR036864">
    <property type="entry name" value="Zn2-C6_fun-type_DNA-bd_sf"/>
</dbReference>
<dbReference type="CDD" id="cd00067">
    <property type="entry name" value="GAL4"/>
    <property type="match status" value="1"/>
</dbReference>